<comment type="caution">
    <text evidence="2">The sequence shown here is derived from an EMBL/GenBank/DDBJ whole genome shotgun (WGS) entry which is preliminary data.</text>
</comment>
<dbReference type="OrthoDB" id="10251744at2759"/>
<feature type="compositionally biased region" description="Polar residues" evidence="1">
    <location>
        <begin position="369"/>
        <end position="387"/>
    </location>
</feature>
<feature type="compositionally biased region" description="Polar residues" evidence="1">
    <location>
        <begin position="866"/>
        <end position="887"/>
    </location>
</feature>
<evidence type="ECO:0000313" key="2">
    <source>
        <dbReference type="EMBL" id="RJE22530.1"/>
    </source>
</evidence>
<dbReference type="AlphaFoldDB" id="A0A3A2ZJ07"/>
<protein>
    <submittedName>
        <fullName evidence="2">Uncharacterized protein</fullName>
    </submittedName>
</protein>
<name>A0A3A2ZJ07_9EURO</name>
<organism evidence="2 3">
    <name type="scientific">Aspergillus sclerotialis</name>
    <dbReference type="NCBI Taxonomy" id="2070753"/>
    <lineage>
        <taxon>Eukaryota</taxon>
        <taxon>Fungi</taxon>
        <taxon>Dikarya</taxon>
        <taxon>Ascomycota</taxon>
        <taxon>Pezizomycotina</taxon>
        <taxon>Eurotiomycetes</taxon>
        <taxon>Eurotiomycetidae</taxon>
        <taxon>Eurotiales</taxon>
        <taxon>Aspergillaceae</taxon>
        <taxon>Aspergillus</taxon>
        <taxon>Aspergillus subgen. Polypaecilum</taxon>
    </lineage>
</organism>
<feature type="compositionally biased region" description="Basic and acidic residues" evidence="1">
    <location>
        <begin position="810"/>
        <end position="819"/>
    </location>
</feature>
<dbReference type="Proteomes" id="UP000266188">
    <property type="component" value="Unassembled WGS sequence"/>
</dbReference>
<feature type="compositionally biased region" description="Polar residues" evidence="1">
    <location>
        <begin position="43"/>
        <end position="52"/>
    </location>
</feature>
<feature type="compositionally biased region" description="Basic and acidic residues" evidence="1">
    <location>
        <begin position="143"/>
        <end position="159"/>
    </location>
</feature>
<proteinExistence type="predicted"/>
<dbReference type="EMBL" id="MVGC01000164">
    <property type="protein sequence ID" value="RJE22530.1"/>
    <property type="molecule type" value="Genomic_DNA"/>
</dbReference>
<dbReference type="STRING" id="2070753.A0A3A2ZJ07"/>
<feature type="compositionally biased region" description="Polar residues" evidence="1">
    <location>
        <begin position="102"/>
        <end position="114"/>
    </location>
</feature>
<feature type="compositionally biased region" description="Basic and acidic residues" evidence="1">
    <location>
        <begin position="918"/>
        <end position="947"/>
    </location>
</feature>
<accession>A0A3A2ZJ07</accession>
<feature type="compositionally biased region" description="Polar residues" evidence="1">
    <location>
        <begin position="423"/>
        <end position="433"/>
    </location>
</feature>
<feature type="compositionally biased region" description="Polar residues" evidence="1">
    <location>
        <begin position="827"/>
        <end position="844"/>
    </location>
</feature>
<feature type="region of interest" description="Disordered" evidence="1">
    <location>
        <begin position="369"/>
        <end position="441"/>
    </location>
</feature>
<feature type="region of interest" description="Disordered" evidence="1">
    <location>
        <begin position="313"/>
        <end position="347"/>
    </location>
</feature>
<evidence type="ECO:0000313" key="3">
    <source>
        <dbReference type="Proteomes" id="UP000266188"/>
    </source>
</evidence>
<feature type="compositionally biased region" description="Low complexity" evidence="1">
    <location>
        <begin position="24"/>
        <end position="42"/>
    </location>
</feature>
<keyword evidence="3" id="KW-1185">Reference proteome</keyword>
<feature type="compositionally biased region" description="Basic and acidic residues" evidence="1">
    <location>
        <begin position="1"/>
        <end position="13"/>
    </location>
</feature>
<feature type="compositionally biased region" description="Polar residues" evidence="1">
    <location>
        <begin position="319"/>
        <end position="336"/>
    </location>
</feature>
<feature type="region of interest" description="Disordered" evidence="1">
    <location>
        <begin position="234"/>
        <end position="253"/>
    </location>
</feature>
<feature type="region of interest" description="Disordered" evidence="1">
    <location>
        <begin position="630"/>
        <end position="660"/>
    </location>
</feature>
<feature type="compositionally biased region" description="Basic and acidic residues" evidence="1">
    <location>
        <begin position="780"/>
        <end position="796"/>
    </location>
</feature>
<reference evidence="3" key="1">
    <citation type="submission" date="2017-02" db="EMBL/GenBank/DDBJ databases">
        <authorList>
            <person name="Tafer H."/>
            <person name="Lopandic K."/>
        </authorList>
    </citation>
    <scope>NUCLEOTIDE SEQUENCE [LARGE SCALE GENOMIC DNA]</scope>
    <source>
        <strain evidence="3">CBS 366.77</strain>
    </source>
</reference>
<sequence length="947" mass="104454">MTHEMDTSAMDRKSQRRSTLEVQPASSSYPTPASASRPRSSSLKTRSNNKSEPPQPAPLARVKRQIAMNTPPPGTSWLKDQSPVAGTPVNGTPPRQCRMPDTGSSPLVNPSSALLQDLLKEQRASRGSRGTPSEGCNESAPRTPERSQPQDESGSEKMRKVSNTLSAGLKQPREMGMREMDQYISKINKQNFDLKLEIFHRTQQMAVLAKKLERMQELEEELKRMRGLEDEVQELRNAEEDNQRLRESNDELRNELDKRDQAVTEAVELICQLEAKVEELGGGLNSSRPSTARPVSIDGSDVVTPKIAAIDIPERTSSKRASTTLGLPNQRRSGSRNLERAPSFLREENRSTAALRALFAPNEMPSNSAMSVLTKTESSHSMNNATEAESPRISALSECSELNPYESPSRPNGLDQLDIPIRKTSSPETSHASGQDKDEEERKNDIINKWMHPQEDISPFKLPKRGRTMDIFTKAATPSVESNLLLNGKSPRVQSEAMFGGLRLPPTPDTLYTPHATATNRSNGSISVGKAPSEELLRKRTIARPHSADALKPRSNAFGNAMTDSMDANASGATPLRLKSDGLDDTPAIFPLHGLPSNSSNVFSPGLSNIPTFGFYGGASMFDGNKERAPFGTNKEYSPSSKSTSTELSDSSSSPTLAPYDWIEAAKTGSRGDMRRGPTPINFGAVGASRSSLWGRRHSIDSSLREPEAPVIPTLDMGSLEPQPQALPVRESRRRISFRPPFFSRSIMGPRRHQPSPICDVVDPEEDNDGAPSPVIRKTRQTDKRQSKLDPDRERAVSSYGDTCMSSPMHADKNGDYRHRTLPHSFTDANISANGSVQRPLTANSKEHKRRGSLSIFGWMKGASGLGSNKKSEPNSPTLTNRPSSRMTMMKDKTPTRFAPESPDLSNRSPTPVFPDSPDTKHAAKMDDQDAKRRPRYMERERRTRRP</sequence>
<evidence type="ECO:0000256" key="1">
    <source>
        <dbReference type="SAM" id="MobiDB-lite"/>
    </source>
</evidence>
<feature type="region of interest" description="Disordered" evidence="1">
    <location>
        <begin position="1"/>
        <end position="171"/>
    </location>
</feature>
<gene>
    <name evidence="2" type="ORF">PHISCL_05137</name>
</gene>
<feature type="compositionally biased region" description="Low complexity" evidence="1">
    <location>
        <begin position="638"/>
        <end position="656"/>
    </location>
</feature>
<feature type="region of interest" description="Disordered" evidence="1">
    <location>
        <begin position="743"/>
        <end position="947"/>
    </location>
</feature>